<sequence>MHDERLGEATRTRGRMPCPPLMNKGVPDAFVEMMVQGTNPPAAKQCVARARSCSWSKSRKSAERTGNSATSVCPARVWLNMAKARSPAAMPNRISSSLLFIVVFLCARPSLARRIRHERESAKGWGGGGQGDGGEGPRA</sequence>
<name>A0A8E5MFQ3_USTVR</name>
<reference evidence="2" key="1">
    <citation type="submission" date="2020-03" db="EMBL/GenBank/DDBJ databases">
        <title>A mixture of massive structural variations and highly conserved coding sequences in Ustilaginoidea virens genome.</title>
        <authorList>
            <person name="Zhang K."/>
            <person name="Zhao Z."/>
            <person name="Zhang Z."/>
            <person name="Li Y."/>
            <person name="Hsiang T."/>
            <person name="Sun W."/>
        </authorList>
    </citation>
    <scope>NUCLEOTIDE SEQUENCE</scope>
    <source>
        <strain evidence="2">UV-8b</strain>
    </source>
</reference>
<dbReference type="EMBL" id="CP072754">
    <property type="protein sequence ID" value="QUC18062.1"/>
    <property type="molecule type" value="Genomic_DNA"/>
</dbReference>
<dbReference type="RefSeq" id="XP_042995735.1">
    <property type="nucleotide sequence ID" value="XM_043139801.1"/>
</dbReference>
<evidence type="ECO:0000256" key="1">
    <source>
        <dbReference type="SAM" id="MobiDB-lite"/>
    </source>
</evidence>
<organism evidence="2 3">
    <name type="scientific">Ustilaginoidea virens</name>
    <name type="common">Rice false smut fungus</name>
    <name type="synonym">Villosiclava virens</name>
    <dbReference type="NCBI Taxonomy" id="1159556"/>
    <lineage>
        <taxon>Eukaryota</taxon>
        <taxon>Fungi</taxon>
        <taxon>Dikarya</taxon>
        <taxon>Ascomycota</taxon>
        <taxon>Pezizomycotina</taxon>
        <taxon>Sordariomycetes</taxon>
        <taxon>Hypocreomycetidae</taxon>
        <taxon>Hypocreales</taxon>
        <taxon>Clavicipitaceae</taxon>
        <taxon>Ustilaginoidea</taxon>
    </lineage>
</organism>
<dbReference type="AlphaFoldDB" id="A0A8E5MFQ3"/>
<dbReference type="GeneID" id="66063081"/>
<protein>
    <submittedName>
        <fullName evidence="2">Uncharacterized protein</fullName>
    </submittedName>
</protein>
<evidence type="ECO:0000313" key="3">
    <source>
        <dbReference type="Proteomes" id="UP000027002"/>
    </source>
</evidence>
<dbReference type="KEGG" id="uvi:66063081"/>
<proteinExistence type="predicted"/>
<feature type="compositionally biased region" description="Gly residues" evidence="1">
    <location>
        <begin position="124"/>
        <end position="139"/>
    </location>
</feature>
<keyword evidence="3" id="KW-1185">Reference proteome</keyword>
<evidence type="ECO:0000313" key="2">
    <source>
        <dbReference type="EMBL" id="QUC18062.1"/>
    </source>
</evidence>
<feature type="region of interest" description="Disordered" evidence="1">
    <location>
        <begin position="1"/>
        <end position="21"/>
    </location>
</feature>
<dbReference type="Proteomes" id="UP000027002">
    <property type="component" value="Chromosome 2"/>
</dbReference>
<gene>
    <name evidence="2" type="ORF">UV8b_02303</name>
</gene>
<feature type="compositionally biased region" description="Basic and acidic residues" evidence="1">
    <location>
        <begin position="1"/>
        <end position="11"/>
    </location>
</feature>
<feature type="region of interest" description="Disordered" evidence="1">
    <location>
        <begin position="119"/>
        <end position="139"/>
    </location>
</feature>
<accession>A0A8E5MFQ3</accession>